<evidence type="ECO:0000313" key="1">
    <source>
        <dbReference type="EMBL" id="KAK9123400.1"/>
    </source>
</evidence>
<gene>
    <name evidence="1" type="ORF">Sjap_013002</name>
</gene>
<dbReference type="Proteomes" id="UP001417504">
    <property type="component" value="Unassembled WGS sequence"/>
</dbReference>
<evidence type="ECO:0000313" key="2">
    <source>
        <dbReference type="Proteomes" id="UP001417504"/>
    </source>
</evidence>
<sequence>MCPLRAILVFFSAMLAGYFAWKTARSSSSLFPSLAFEDSVSETATPMALPKEKIKKQEFSFRKVVKDGLLVLVDMASGRYLWRHIVK</sequence>
<comment type="caution">
    <text evidence="1">The sequence shown here is derived from an EMBL/GenBank/DDBJ whole genome shotgun (WGS) entry which is preliminary data.</text>
</comment>
<proteinExistence type="predicted"/>
<protein>
    <submittedName>
        <fullName evidence="1">Uncharacterized protein</fullName>
    </submittedName>
</protein>
<dbReference type="EMBL" id="JBBNAE010000005">
    <property type="protein sequence ID" value="KAK9123400.1"/>
    <property type="molecule type" value="Genomic_DNA"/>
</dbReference>
<accession>A0AAP0NZG7</accession>
<dbReference type="PANTHER" id="PTHR34132">
    <property type="entry name" value="EMB|CAB87627.1-RELATED"/>
    <property type="match status" value="1"/>
</dbReference>
<reference evidence="1 2" key="1">
    <citation type="submission" date="2024-01" db="EMBL/GenBank/DDBJ databases">
        <title>Genome assemblies of Stephania.</title>
        <authorList>
            <person name="Yang L."/>
        </authorList>
    </citation>
    <scope>NUCLEOTIDE SEQUENCE [LARGE SCALE GENOMIC DNA]</scope>
    <source>
        <strain evidence="1">QJT</strain>
        <tissue evidence="1">Leaf</tissue>
    </source>
</reference>
<dbReference type="AlphaFoldDB" id="A0AAP0NZG7"/>
<dbReference type="PANTHER" id="PTHR34132:SF2">
    <property type="entry name" value="EMB|CAB87627.1-RELATED"/>
    <property type="match status" value="1"/>
</dbReference>
<keyword evidence="2" id="KW-1185">Reference proteome</keyword>
<name>A0AAP0NZG7_9MAGN</name>
<organism evidence="1 2">
    <name type="scientific">Stephania japonica</name>
    <dbReference type="NCBI Taxonomy" id="461633"/>
    <lineage>
        <taxon>Eukaryota</taxon>
        <taxon>Viridiplantae</taxon>
        <taxon>Streptophyta</taxon>
        <taxon>Embryophyta</taxon>
        <taxon>Tracheophyta</taxon>
        <taxon>Spermatophyta</taxon>
        <taxon>Magnoliopsida</taxon>
        <taxon>Ranunculales</taxon>
        <taxon>Menispermaceae</taxon>
        <taxon>Menispermoideae</taxon>
        <taxon>Cissampelideae</taxon>
        <taxon>Stephania</taxon>
    </lineage>
</organism>